<keyword evidence="8" id="KW-0865">Zymogen</keyword>
<evidence type="ECO:0000256" key="3">
    <source>
        <dbReference type="ARBA" id="ARBA00008779"/>
    </source>
</evidence>
<proteinExistence type="inferred from homology"/>
<evidence type="ECO:0000256" key="1">
    <source>
        <dbReference type="ARBA" id="ARBA00001913"/>
    </source>
</evidence>
<comment type="subcellular location">
    <subcellularLocation>
        <location evidence="2">Lysosome</location>
    </subcellularLocation>
</comment>
<dbReference type="Gene3D" id="3.40.720.10">
    <property type="entry name" value="Alkaline Phosphatase, subunit A"/>
    <property type="match status" value="1"/>
</dbReference>
<gene>
    <name evidence="20" type="ORF">NDU88_001862</name>
</gene>
<feature type="chain" id="PRO_5043731421" description="Iduronate 2-sulfatase" evidence="18">
    <location>
        <begin position="17"/>
        <end position="542"/>
    </location>
</feature>
<accession>A0AAV7V8X9</accession>
<keyword evidence="4" id="KW-0479">Metal-binding</keyword>
<dbReference type="InterPro" id="IPR017850">
    <property type="entry name" value="Alkaline_phosphatase_core_sf"/>
</dbReference>
<comment type="similarity">
    <text evidence="3">Belongs to the sulfatase family.</text>
</comment>
<dbReference type="Proteomes" id="UP001066276">
    <property type="component" value="Chromosome 2_1"/>
</dbReference>
<keyword evidence="7" id="KW-0106">Calcium</keyword>
<dbReference type="GO" id="GO:1901136">
    <property type="term" value="P:carbohydrate derivative catabolic process"/>
    <property type="evidence" value="ECO:0007669"/>
    <property type="project" value="UniProtKB-ARBA"/>
</dbReference>
<keyword evidence="21" id="KW-1185">Reference proteome</keyword>
<dbReference type="SUPFAM" id="SSF53649">
    <property type="entry name" value="Alkaline phosphatase-like"/>
    <property type="match status" value="1"/>
</dbReference>
<evidence type="ECO:0000256" key="4">
    <source>
        <dbReference type="ARBA" id="ARBA00022723"/>
    </source>
</evidence>
<evidence type="ECO:0000256" key="6">
    <source>
        <dbReference type="ARBA" id="ARBA00022801"/>
    </source>
</evidence>
<name>A0AAV7V8X9_PLEWA</name>
<evidence type="ECO:0000256" key="10">
    <source>
        <dbReference type="ARBA" id="ARBA00023180"/>
    </source>
</evidence>
<comment type="cofactor">
    <cofactor evidence="1">
        <name>Ca(2+)</name>
        <dbReference type="ChEBI" id="CHEBI:29108"/>
    </cofactor>
</comment>
<dbReference type="InterPro" id="IPR024607">
    <property type="entry name" value="Sulfatase_CS"/>
</dbReference>
<evidence type="ECO:0000256" key="2">
    <source>
        <dbReference type="ARBA" id="ARBA00004371"/>
    </source>
</evidence>
<dbReference type="PANTHER" id="PTHR45953">
    <property type="entry name" value="IDURONATE 2-SULFATASE"/>
    <property type="match status" value="1"/>
</dbReference>
<keyword evidence="10" id="KW-0325">Glycoprotein</keyword>
<comment type="function">
    <text evidence="13">Lysosomal enzyme involved in the degradation pathway of dermatan sulfate and heparan sulfate.</text>
</comment>
<evidence type="ECO:0000256" key="13">
    <source>
        <dbReference type="ARBA" id="ARBA00056350"/>
    </source>
</evidence>
<feature type="signal peptide" evidence="18">
    <location>
        <begin position="1"/>
        <end position="16"/>
    </location>
</feature>
<comment type="catalytic activity">
    <reaction evidence="12">
        <text>Hydrolysis of the 2-sulfate groups of the L-iduronate 2-sulfate units of dermatan sulfate, heparan sulfate and heparin.</text>
        <dbReference type="EC" id="3.1.6.13"/>
    </reaction>
</comment>
<evidence type="ECO:0000256" key="9">
    <source>
        <dbReference type="ARBA" id="ARBA00023157"/>
    </source>
</evidence>
<evidence type="ECO:0000256" key="16">
    <source>
        <dbReference type="ARBA" id="ARBA00068336"/>
    </source>
</evidence>
<dbReference type="GO" id="GO:0004423">
    <property type="term" value="F:iduronate-2-sulfatase activity"/>
    <property type="evidence" value="ECO:0007669"/>
    <property type="project" value="UniProtKB-EC"/>
</dbReference>
<evidence type="ECO:0000259" key="19">
    <source>
        <dbReference type="Pfam" id="PF00884"/>
    </source>
</evidence>
<keyword evidence="9" id="KW-1015">Disulfide bond</keyword>
<dbReference type="GO" id="GO:0043202">
    <property type="term" value="C:lysosomal lumen"/>
    <property type="evidence" value="ECO:0007669"/>
    <property type="project" value="UniProtKB-ARBA"/>
</dbReference>
<organism evidence="20 21">
    <name type="scientific">Pleurodeles waltl</name>
    <name type="common">Iberian ribbed newt</name>
    <dbReference type="NCBI Taxonomy" id="8319"/>
    <lineage>
        <taxon>Eukaryota</taxon>
        <taxon>Metazoa</taxon>
        <taxon>Chordata</taxon>
        <taxon>Craniata</taxon>
        <taxon>Vertebrata</taxon>
        <taxon>Euteleostomi</taxon>
        <taxon>Amphibia</taxon>
        <taxon>Batrachia</taxon>
        <taxon>Caudata</taxon>
        <taxon>Salamandroidea</taxon>
        <taxon>Salamandridae</taxon>
        <taxon>Pleurodelinae</taxon>
        <taxon>Pleurodeles</taxon>
    </lineage>
</organism>
<dbReference type="FunFam" id="3.40.720.10:FF:000027">
    <property type="entry name" value="iduronate 2-sulfatase"/>
    <property type="match status" value="1"/>
</dbReference>
<protein>
    <recommendedName>
        <fullName evidence="16">Iduronate 2-sulfatase</fullName>
        <ecNumber evidence="15">3.1.6.13</ecNumber>
    </recommendedName>
    <alternativeName>
        <fullName evidence="17">Alpha-L-iduronate sulfate sulfatase</fullName>
    </alternativeName>
</protein>
<sequence length="542" mass="61417">MFVWFVFGAVAARAETQVNGKQRLLNSTGPLNVLFIVVDDLRTSLGCYGDKVVRTPNIDQLSAQSVVFQNAYAQQAVCAPSRVSFLTGRRPSTTKLFDFNSYWRVHAGNYSTIPQYFKENGYVTMSVGKVFHPGISGNHSDDYPYSWSIPPYHPSSEKYENTKTCKGKDGKLHANLVCPVDVAEVPERTLPDIQSTEEAIRLLEAAKKQNKPFFLAVGYHKPHIPFRYPKEYKRLYPLENLTLAPDPNIPKGLPPVAYNPWMDIREREDVQALNVSFPYGSIPKHFQLMIRQSYFASVSYMDAQVGQLLNALDKLELVNNTVIVFTSDHGWSLGEHGEWAKYSNFDVVTRVPLMFYVPERTTVAVSSPVFPFIDPFTYIPGSIPPPGHTRGIVVELVALFSTLAELVGLHVPSDCPDPSFSIDLCTEGASLVPHFNVSDEEDDDIIESVAYSMYPRPSDTPQWNSDLPDLKDIKIMGYSIRTIDYRYTIWVTFNPSNFSPTFQDIHAGELYFVEEDPNQDDNLYNRTMHDYVYTKFPGFMRP</sequence>
<dbReference type="InterPro" id="IPR035874">
    <property type="entry name" value="IDS"/>
</dbReference>
<reference evidence="20" key="1">
    <citation type="journal article" date="2022" name="bioRxiv">
        <title>Sequencing and chromosome-scale assembly of the giantPleurodeles waltlgenome.</title>
        <authorList>
            <person name="Brown T."/>
            <person name="Elewa A."/>
            <person name="Iarovenko S."/>
            <person name="Subramanian E."/>
            <person name="Araus A.J."/>
            <person name="Petzold A."/>
            <person name="Susuki M."/>
            <person name="Suzuki K.-i.T."/>
            <person name="Hayashi T."/>
            <person name="Toyoda A."/>
            <person name="Oliveira C."/>
            <person name="Osipova E."/>
            <person name="Leigh N.D."/>
            <person name="Simon A."/>
            <person name="Yun M.H."/>
        </authorList>
    </citation>
    <scope>NUCLEOTIDE SEQUENCE</scope>
    <source>
        <strain evidence="20">20211129_DDA</strain>
        <tissue evidence="20">Liver</tissue>
    </source>
</reference>
<evidence type="ECO:0000256" key="15">
    <source>
        <dbReference type="ARBA" id="ARBA00066413"/>
    </source>
</evidence>
<keyword evidence="11" id="KW-0458">Lysosome</keyword>
<evidence type="ECO:0000256" key="14">
    <source>
        <dbReference type="ARBA" id="ARBA00062513"/>
    </source>
</evidence>
<dbReference type="CDD" id="cd16030">
    <property type="entry name" value="iduronate-2-sulfatase"/>
    <property type="match status" value="1"/>
</dbReference>
<evidence type="ECO:0000256" key="18">
    <source>
        <dbReference type="SAM" id="SignalP"/>
    </source>
</evidence>
<dbReference type="PANTHER" id="PTHR45953:SF1">
    <property type="entry name" value="IDURONATE 2-SULFATASE"/>
    <property type="match status" value="1"/>
</dbReference>
<dbReference type="PROSITE" id="PS00149">
    <property type="entry name" value="SULFATASE_2"/>
    <property type="match status" value="1"/>
</dbReference>
<dbReference type="EC" id="3.1.6.13" evidence="15"/>
<comment type="subunit">
    <text evidence="14">Monomer. The 58-kDa mature form is composed of two chains resulting from proteolitic processing, the 42-kDa chain and the 14-kDa chain that remain stably associated and form the 58-kDa intermediate form which is enzymatically active.</text>
</comment>
<evidence type="ECO:0000313" key="21">
    <source>
        <dbReference type="Proteomes" id="UP001066276"/>
    </source>
</evidence>
<evidence type="ECO:0000256" key="7">
    <source>
        <dbReference type="ARBA" id="ARBA00022837"/>
    </source>
</evidence>
<feature type="domain" description="Sulfatase N-terminal" evidence="19">
    <location>
        <begin position="32"/>
        <end position="366"/>
    </location>
</feature>
<evidence type="ECO:0000313" key="20">
    <source>
        <dbReference type="EMBL" id="KAJ1198018.1"/>
    </source>
</evidence>
<dbReference type="GO" id="GO:0046872">
    <property type="term" value="F:metal ion binding"/>
    <property type="evidence" value="ECO:0007669"/>
    <property type="project" value="UniProtKB-KW"/>
</dbReference>
<dbReference type="PROSITE" id="PS00523">
    <property type="entry name" value="SULFATASE_1"/>
    <property type="match status" value="1"/>
</dbReference>
<dbReference type="InterPro" id="IPR000917">
    <property type="entry name" value="Sulfatase_N"/>
</dbReference>
<evidence type="ECO:0000256" key="17">
    <source>
        <dbReference type="ARBA" id="ARBA00081076"/>
    </source>
</evidence>
<dbReference type="AlphaFoldDB" id="A0AAV7V8X9"/>
<evidence type="ECO:0000256" key="11">
    <source>
        <dbReference type="ARBA" id="ARBA00023228"/>
    </source>
</evidence>
<evidence type="ECO:0000256" key="12">
    <source>
        <dbReference type="ARBA" id="ARBA00050460"/>
    </source>
</evidence>
<keyword evidence="5 18" id="KW-0732">Signal</keyword>
<evidence type="ECO:0000256" key="5">
    <source>
        <dbReference type="ARBA" id="ARBA00022729"/>
    </source>
</evidence>
<dbReference type="EMBL" id="JANPWB010000003">
    <property type="protein sequence ID" value="KAJ1198018.1"/>
    <property type="molecule type" value="Genomic_DNA"/>
</dbReference>
<dbReference type="Pfam" id="PF00884">
    <property type="entry name" value="Sulfatase"/>
    <property type="match status" value="1"/>
</dbReference>
<keyword evidence="6" id="KW-0378">Hydrolase</keyword>
<comment type="caution">
    <text evidence="20">The sequence shown here is derived from an EMBL/GenBank/DDBJ whole genome shotgun (WGS) entry which is preliminary data.</text>
</comment>
<evidence type="ECO:0000256" key="8">
    <source>
        <dbReference type="ARBA" id="ARBA00023145"/>
    </source>
</evidence>